<keyword evidence="2" id="KW-1185">Reference proteome</keyword>
<accession>F0EZP8</accession>
<protein>
    <recommendedName>
        <fullName evidence="3">Knr4/Smi1-like domain-containing protein</fullName>
    </recommendedName>
</protein>
<evidence type="ECO:0000313" key="1">
    <source>
        <dbReference type="EMBL" id="EGC17217.1"/>
    </source>
</evidence>
<comment type="caution">
    <text evidence="1">The sequence shown here is derived from an EMBL/GenBank/DDBJ whole genome shotgun (WGS) entry which is preliminary data.</text>
</comment>
<reference evidence="1 2" key="1">
    <citation type="submission" date="2011-01" db="EMBL/GenBank/DDBJ databases">
        <authorList>
            <person name="Muzny D."/>
            <person name="Qin X."/>
            <person name="Deng J."/>
            <person name="Jiang H."/>
            <person name="Liu Y."/>
            <person name="Qu J."/>
            <person name="Song X.-Z."/>
            <person name="Zhang L."/>
            <person name="Thornton R."/>
            <person name="Coyle M."/>
            <person name="Francisco L."/>
            <person name="Jackson L."/>
            <person name="Javaid M."/>
            <person name="Korchina V."/>
            <person name="Kovar C."/>
            <person name="Mata R."/>
            <person name="Mathew T."/>
            <person name="Ngo R."/>
            <person name="Nguyen L."/>
            <person name="Nguyen N."/>
            <person name="Okwuonu G."/>
            <person name="Ongeri F."/>
            <person name="Pham C."/>
            <person name="Simmons D."/>
            <person name="Wilczek-Boney K."/>
            <person name="Hale W."/>
            <person name="Jakkamsetti A."/>
            <person name="Pham P."/>
            <person name="Ruth R."/>
            <person name="San Lucas F."/>
            <person name="Warren J."/>
            <person name="Zhang J."/>
            <person name="Zhao Z."/>
            <person name="Zhou C."/>
            <person name="Zhu D."/>
            <person name="Lee S."/>
            <person name="Bess C."/>
            <person name="Blankenburg K."/>
            <person name="Forbes L."/>
            <person name="Fu Q."/>
            <person name="Gubbala S."/>
            <person name="Hirani K."/>
            <person name="Jayaseelan J.C."/>
            <person name="Lara F."/>
            <person name="Munidasa M."/>
            <person name="Palculict T."/>
            <person name="Patil S."/>
            <person name="Pu L.-L."/>
            <person name="Saada N."/>
            <person name="Tang L."/>
            <person name="Weissenberger G."/>
            <person name="Zhu Y."/>
            <person name="Hemphill L."/>
            <person name="Shang Y."/>
            <person name="Youmans B."/>
            <person name="Ayvaz T."/>
            <person name="Ross M."/>
            <person name="Santibanez J."/>
            <person name="Aqrawi P."/>
            <person name="Gross S."/>
            <person name="Joshi V."/>
            <person name="Fowler G."/>
            <person name="Nazareth L."/>
            <person name="Reid J."/>
            <person name="Worley K."/>
            <person name="Petrosino J."/>
            <person name="Highlander S."/>
            <person name="Gibbs R."/>
        </authorList>
    </citation>
    <scope>NUCLEOTIDE SEQUENCE [LARGE SCALE GENOMIC DNA]</scope>
    <source>
        <strain evidence="1 2">ATCC 33394</strain>
    </source>
</reference>
<dbReference type="Proteomes" id="UP000004088">
    <property type="component" value="Unassembled WGS sequence"/>
</dbReference>
<gene>
    <name evidence="1" type="ORF">HMPREF9098_1233</name>
</gene>
<dbReference type="SUPFAM" id="SSF160631">
    <property type="entry name" value="SMI1/KNR4-like"/>
    <property type="match status" value="1"/>
</dbReference>
<name>F0EZP8_9NEIS</name>
<dbReference type="EMBL" id="AEWV01000021">
    <property type="protein sequence ID" value="EGC17217.1"/>
    <property type="molecule type" value="Genomic_DNA"/>
</dbReference>
<dbReference type="AlphaFoldDB" id="F0EZP8"/>
<evidence type="ECO:0008006" key="3">
    <source>
        <dbReference type="Google" id="ProtNLM"/>
    </source>
</evidence>
<sequence>MKRQGIPMTILQKLINAMLQRIEAVPVPQQELDDFLAQNQIRLCPEHYRFILDYGNSPFLTHEFADLSFNEFKDYYSETETLPDDILPEHYDYVGTDFGSDGLCIDPNTQKIHTFGYGEIDEGFQYGGLSELLFYCLFRENHRTQCFDLVEYRTPITDIEQFEQEYSNDEIKDVFLYTRFFFKDGRLIACWEKMDAYNVYAGGVLGLLA</sequence>
<dbReference type="InterPro" id="IPR037883">
    <property type="entry name" value="Knr4/Smi1-like_sf"/>
</dbReference>
<proteinExistence type="predicted"/>
<organism evidence="1 2">
    <name type="scientific">Kingella denitrificans ATCC 33394</name>
    <dbReference type="NCBI Taxonomy" id="888741"/>
    <lineage>
        <taxon>Bacteria</taxon>
        <taxon>Pseudomonadati</taxon>
        <taxon>Pseudomonadota</taxon>
        <taxon>Betaproteobacteria</taxon>
        <taxon>Neisseriales</taxon>
        <taxon>Neisseriaceae</taxon>
        <taxon>Kingella</taxon>
    </lineage>
</organism>
<evidence type="ECO:0000313" key="2">
    <source>
        <dbReference type="Proteomes" id="UP000004088"/>
    </source>
</evidence>
<dbReference type="HOGENOM" id="CLU_1314028_0_0_4"/>